<dbReference type="InterPro" id="IPR040643">
    <property type="entry name" value="MLVIN_C"/>
</dbReference>
<evidence type="ECO:0000256" key="5">
    <source>
        <dbReference type="ARBA" id="ARBA00022801"/>
    </source>
</evidence>
<feature type="domain" description="Murine leukemia virus integrase C-terminal" evidence="6">
    <location>
        <begin position="270"/>
        <end position="321"/>
    </location>
</feature>
<dbReference type="PANTHER" id="PTHR33064:SF29">
    <property type="entry name" value="PEPTIDASE A2 DOMAIN-CONTAINING PROTEIN-RELATED"/>
    <property type="match status" value="1"/>
</dbReference>
<comment type="caution">
    <text evidence="7">The sequence shown here is derived from an EMBL/GenBank/DDBJ whole genome shotgun (WGS) entry which is preliminary data.</text>
</comment>
<dbReference type="Proteomes" id="UP000796761">
    <property type="component" value="Unassembled WGS sequence"/>
</dbReference>
<evidence type="ECO:0000256" key="1">
    <source>
        <dbReference type="ARBA" id="ARBA00022679"/>
    </source>
</evidence>
<proteinExistence type="predicted"/>
<keyword evidence="5" id="KW-0378">Hydrolase</keyword>
<keyword evidence="2" id="KW-0548">Nucleotidyltransferase</keyword>
<gene>
    <name evidence="7" type="ORF">HGM15179_018114</name>
</gene>
<evidence type="ECO:0000313" key="8">
    <source>
        <dbReference type="Proteomes" id="UP000796761"/>
    </source>
</evidence>
<dbReference type="GO" id="GO:0016787">
    <property type="term" value="F:hydrolase activity"/>
    <property type="evidence" value="ECO:0007669"/>
    <property type="project" value="UniProtKB-KW"/>
</dbReference>
<dbReference type="InterPro" id="IPR043128">
    <property type="entry name" value="Rev_trsase/Diguanyl_cyclase"/>
</dbReference>
<dbReference type="Gene3D" id="2.30.30.850">
    <property type="match status" value="1"/>
</dbReference>
<dbReference type="OrthoDB" id="9950135at2759"/>
<dbReference type="Gene3D" id="3.30.70.270">
    <property type="match status" value="1"/>
</dbReference>
<keyword evidence="8" id="KW-1185">Reference proteome</keyword>
<keyword evidence="3" id="KW-0540">Nuclease</keyword>
<dbReference type="InterPro" id="IPR043502">
    <property type="entry name" value="DNA/RNA_pol_sf"/>
</dbReference>
<evidence type="ECO:0000256" key="4">
    <source>
        <dbReference type="ARBA" id="ARBA00022759"/>
    </source>
</evidence>
<evidence type="ECO:0000259" key="6">
    <source>
        <dbReference type="Pfam" id="PF18697"/>
    </source>
</evidence>
<reference evidence="7" key="1">
    <citation type="submission" date="2019-04" db="EMBL/GenBank/DDBJ databases">
        <title>Genome assembly of Zosterops borbonicus 15179.</title>
        <authorList>
            <person name="Leroy T."/>
            <person name="Anselmetti Y."/>
            <person name="Tilak M.-K."/>
            <person name="Nabholz B."/>
        </authorList>
    </citation>
    <scope>NUCLEOTIDE SEQUENCE</scope>
    <source>
        <strain evidence="7">HGM_15179</strain>
        <tissue evidence="7">Muscle</tissue>
    </source>
</reference>
<dbReference type="Pfam" id="PF18697">
    <property type="entry name" value="MLVIN_C"/>
    <property type="match status" value="1"/>
</dbReference>
<sequence length="473" mass="52854">MDWRDDLEQRYVGEKSISISGVTGGSQQLTILEAQVSLTGPEAPCIHCIDYLRSGYFKDSKGHCWAFGIAAVETEEIRQLNTLPGLSDDPSAVGLLRVEEEQIIHELEGQGVVSKARSPFNRPIWPVRKSSGEWRLMVDYHGLNEVMPPLSTAVPDMLELQYKLESKGWKYSPTICHGLIQAALEKGEAPDHLQYINDIIVWGNTAEEVFEKGEIIQILLKAGFAIKQSKVKGPAKEIQFLGLKWQDGCRQILKEEAQLAQTLPLKFAVHNIQPGDWVLVKEWKEAPLVAKWRGPFQVLLTTETAVKTTEHRWTHNTQVKVSKAPEIWASQLEKDGTPQMTLRRNGPEQQPLIQHVTKGMQVVAMPTDPEMATKGQRIMSLQIIAKPKKTQEEEIKSMAIKSVVKTIVKQVVPLQPMEIHGVAEIHLQLMEEPHDGAGGCLEEAVALSETCGERGLAPMLEQPVFEGLNPMEE</sequence>
<dbReference type="AlphaFoldDB" id="A0A8K1LCK6"/>
<evidence type="ECO:0000313" key="7">
    <source>
        <dbReference type="EMBL" id="TRZ08989.1"/>
    </source>
</evidence>
<name>A0A8K1LCK6_9PASS</name>
<accession>A0A8K1LCK6</accession>
<dbReference type="PANTHER" id="PTHR33064">
    <property type="entry name" value="POL PROTEIN"/>
    <property type="match status" value="1"/>
</dbReference>
<dbReference type="Gene3D" id="3.10.10.10">
    <property type="entry name" value="HIV Type 1 Reverse Transcriptase, subunit A, domain 1"/>
    <property type="match status" value="1"/>
</dbReference>
<dbReference type="GO" id="GO:0016779">
    <property type="term" value="F:nucleotidyltransferase activity"/>
    <property type="evidence" value="ECO:0007669"/>
    <property type="project" value="UniProtKB-KW"/>
</dbReference>
<dbReference type="InterPro" id="IPR051320">
    <property type="entry name" value="Viral_Replic_Matur_Polypro"/>
</dbReference>
<dbReference type="EMBL" id="SWJQ01001182">
    <property type="protein sequence ID" value="TRZ08989.1"/>
    <property type="molecule type" value="Genomic_DNA"/>
</dbReference>
<protein>
    <recommendedName>
        <fullName evidence="6">Murine leukemia virus integrase C-terminal domain-containing protein</fullName>
    </recommendedName>
</protein>
<organism evidence="7 8">
    <name type="scientific">Zosterops borbonicus</name>
    <dbReference type="NCBI Taxonomy" id="364589"/>
    <lineage>
        <taxon>Eukaryota</taxon>
        <taxon>Metazoa</taxon>
        <taxon>Chordata</taxon>
        <taxon>Craniata</taxon>
        <taxon>Vertebrata</taxon>
        <taxon>Euteleostomi</taxon>
        <taxon>Archelosauria</taxon>
        <taxon>Archosauria</taxon>
        <taxon>Dinosauria</taxon>
        <taxon>Saurischia</taxon>
        <taxon>Theropoda</taxon>
        <taxon>Coelurosauria</taxon>
        <taxon>Aves</taxon>
        <taxon>Neognathae</taxon>
        <taxon>Neoaves</taxon>
        <taxon>Telluraves</taxon>
        <taxon>Australaves</taxon>
        <taxon>Passeriformes</taxon>
        <taxon>Sylvioidea</taxon>
        <taxon>Zosteropidae</taxon>
        <taxon>Zosterops</taxon>
    </lineage>
</organism>
<dbReference type="GO" id="GO:0004519">
    <property type="term" value="F:endonuclease activity"/>
    <property type="evidence" value="ECO:0007669"/>
    <property type="project" value="UniProtKB-KW"/>
</dbReference>
<dbReference type="SUPFAM" id="SSF56672">
    <property type="entry name" value="DNA/RNA polymerases"/>
    <property type="match status" value="1"/>
</dbReference>
<keyword evidence="1" id="KW-0808">Transferase</keyword>
<evidence type="ECO:0000256" key="2">
    <source>
        <dbReference type="ARBA" id="ARBA00022695"/>
    </source>
</evidence>
<evidence type="ECO:0000256" key="3">
    <source>
        <dbReference type="ARBA" id="ARBA00022722"/>
    </source>
</evidence>
<keyword evidence="4" id="KW-0255">Endonuclease</keyword>